<comment type="caution">
    <text evidence="7">The sequence shown here is derived from an EMBL/GenBank/DDBJ whole genome shotgun (WGS) entry which is preliminary data.</text>
</comment>
<evidence type="ECO:0000259" key="6">
    <source>
        <dbReference type="PROSITE" id="PS50089"/>
    </source>
</evidence>
<evidence type="ECO:0000256" key="3">
    <source>
        <dbReference type="ARBA" id="ARBA00022833"/>
    </source>
</evidence>
<dbReference type="PROSITE" id="PS50089">
    <property type="entry name" value="ZF_RING_2"/>
    <property type="match status" value="1"/>
</dbReference>
<dbReference type="InterPro" id="IPR017907">
    <property type="entry name" value="Znf_RING_CS"/>
</dbReference>
<keyword evidence="1" id="KW-0479">Metal-binding</keyword>
<dbReference type="PANTHER" id="PTHR46016:SF1">
    <property type="entry name" value="RING-TYPE DOMAIN-CONTAINING PROTEIN"/>
    <property type="match status" value="1"/>
</dbReference>
<dbReference type="SMART" id="SM00184">
    <property type="entry name" value="RING"/>
    <property type="match status" value="1"/>
</dbReference>
<organism evidence="7 8">
    <name type="scientific">Adineta ricciae</name>
    <name type="common">Rotifer</name>
    <dbReference type="NCBI Taxonomy" id="249248"/>
    <lineage>
        <taxon>Eukaryota</taxon>
        <taxon>Metazoa</taxon>
        <taxon>Spiralia</taxon>
        <taxon>Gnathifera</taxon>
        <taxon>Rotifera</taxon>
        <taxon>Eurotatoria</taxon>
        <taxon>Bdelloidea</taxon>
        <taxon>Adinetida</taxon>
        <taxon>Adinetidae</taxon>
        <taxon>Adineta</taxon>
    </lineage>
</organism>
<accession>A0A815BL72</accession>
<keyword evidence="5" id="KW-0812">Transmembrane</keyword>
<dbReference type="InterPro" id="IPR013083">
    <property type="entry name" value="Znf_RING/FYVE/PHD"/>
</dbReference>
<dbReference type="PROSITE" id="PS00518">
    <property type="entry name" value="ZF_RING_1"/>
    <property type="match status" value="1"/>
</dbReference>
<evidence type="ECO:0000256" key="2">
    <source>
        <dbReference type="ARBA" id="ARBA00022771"/>
    </source>
</evidence>
<dbReference type="PANTHER" id="PTHR46016">
    <property type="entry name" value="ZINC FINGER, RING/FYVE/PHD-TYPE"/>
    <property type="match status" value="1"/>
</dbReference>
<gene>
    <name evidence="7" type="ORF">XAT740_LOCUS27302</name>
</gene>
<keyword evidence="5" id="KW-0472">Membrane</keyword>
<dbReference type="Proteomes" id="UP000663828">
    <property type="component" value="Unassembled WGS sequence"/>
</dbReference>
<keyword evidence="5" id="KW-1133">Transmembrane helix</keyword>
<dbReference type="SUPFAM" id="SSF57850">
    <property type="entry name" value="RING/U-box"/>
    <property type="match status" value="1"/>
</dbReference>
<dbReference type="Pfam" id="PF13639">
    <property type="entry name" value="zf-RING_2"/>
    <property type="match status" value="1"/>
</dbReference>
<reference evidence="7" key="1">
    <citation type="submission" date="2021-02" db="EMBL/GenBank/DDBJ databases">
        <authorList>
            <person name="Nowell W R."/>
        </authorList>
    </citation>
    <scope>NUCLEOTIDE SEQUENCE</scope>
</reference>
<sequence>MTVLTDQYEYLNEDAIDDQFKCVICIQPFRSPIILHCQHTFCQKCIETWVESNKSCPVCRQPAEISVIKINETLNKQLDEFLVRCLRCKKTNIQRSRFAKHYQHCSKRRLQTVSDLFKTRWDGLRSSVRSRCRRKNNQITNISFPTSQLQFHYPRSPSPIRQTYSPLPNAQPSYRNSQPRGLIRREIGFYVFIVIFLLLLVIIEKLSTTFFRRLAITFVIIFLFYYMVK</sequence>
<keyword evidence="3" id="KW-0862">Zinc</keyword>
<dbReference type="EMBL" id="CAJNOR010002271">
    <property type="protein sequence ID" value="CAF1271177.1"/>
    <property type="molecule type" value="Genomic_DNA"/>
</dbReference>
<feature type="transmembrane region" description="Helical" evidence="5">
    <location>
        <begin position="187"/>
        <end position="204"/>
    </location>
</feature>
<dbReference type="AlphaFoldDB" id="A0A815BL72"/>
<keyword evidence="8" id="KW-1185">Reference proteome</keyword>
<protein>
    <recommendedName>
        <fullName evidence="6">RING-type domain-containing protein</fullName>
    </recommendedName>
</protein>
<evidence type="ECO:0000256" key="1">
    <source>
        <dbReference type="ARBA" id="ARBA00022723"/>
    </source>
</evidence>
<proteinExistence type="predicted"/>
<dbReference type="GO" id="GO:0006511">
    <property type="term" value="P:ubiquitin-dependent protein catabolic process"/>
    <property type="evidence" value="ECO:0007669"/>
    <property type="project" value="TreeGrafter"/>
</dbReference>
<evidence type="ECO:0000313" key="7">
    <source>
        <dbReference type="EMBL" id="CAF1271177.1"/>
    </source>
</evidence>
<dbReference type="InterPro" id="IPR001841">
    <property type="entry name" value="Znf_RING"/>
</dbReference>
<feature type="domain" description="RING-type" evidence="6">
    <location>
        <begin position="22"/>
        <end position="60"/>
    </location>
</feature>
<evidence type="ECO:0000313" key="8">
    <source>
        <dbReference type="Proteomes" id="UP000663828"/>
    </source>
</evidence>
<keyword evidence="2 4" id="KW-0863">Zinc-finger</keyword>
<feature type="transmembrane region" description="Helical" evidence="5">
    <location>
        <begin position="210"/>
        <end position="228"/>
    </location>
</feature>
<name>A0A815BL72_ADIRI</name>
<dbReference type="GO" id="GO:0008270">
    <property type="term" value="F:zinc ion binding"/>
    <property type="evidence" value="ECO:0007669"/>
    <property type="project" value="UniProtKB-KW"/>
</dbReference>
<dbReference type="InterPro" id="IPR051438">
    <property type="entry name" value="RNF_E3_ubiq-protein_ligase"/>
</dbReference>
<evidence type="ECO:0000256" key="5">
    <source>
        <dbReference type="SAM" id="Phobius"/>
    </source>
</evidence>
<dbReference type="GO" id="GO:0000209">
    <property type="term" value="P:protein polyubiquitination"/>
    <property type="evidence" value="ECO:0007669"/>
    <property type="project" value="TreeGrafter"/>
</dbReference>
<dbReference type="Gene3D" id="3.30.40.10">
    <property type="entry name" value="Zinc/RING finger domain, C3HC4 (zinc finger)"/>
    <property type="match status" value="1"/>
</dbReference>
<dbReference type="GO" id="GO:0061630">
    <property type="term" value="F:ubiquitin protein ligase activity"/>
    <property type="evidence" value="ECO:0007669"/>
    <property type="project" value="TreeGrafter"/>
</dbReference>
<evidence type="ECO:0000256" key="4">
    <source>
        <dbReference type="PROSITE-ProRule" id="PRU00175"/>
    </source>
</evidence>